<evidence type="ECO:0000256" key="8">
    <source>
        <dbReference type="ARBA" id="ARBA00022777"/>
    </source>
</evidence>
<dbReference type="CDD" id="cd00731">
    <property type="entry name" value="CheA_reg"/>
    <property type="match status" value="1"/>
</dbReference>
<dbReference type="InterPro" id="IPR036097">
    <property type="entry name" value="HisK_dim/P_sf"/>
</dbReference>
<dbReference type="SUPFAM" id="SSF50341">
    <property type="entry name" value="CheW-like"/>
    <property type="match status" value="1"/>
</dbReference>
<feature type="modified residue" description="Phosphohistidine" evidence="12">
    <location>
        <position position="46"/>
    </location>
</feature>
<keyword evidence="4" id="KW-0145">Chemotaxis</keyword>
<evidence type="ECO:0000313" key="17">
    <source>
        <dbReference type="Proteomes" id="UP000297693"/>
    </source>
</evidence>
<dbReference type="Gene3D" id="3.30.565.10">
    <property type="entry name" value="Histidine kinase-like ATPase, C-terminal domain"/>
    <property type="match status" value="1"/>
</dbReference>
<dbReference type="GO" id="GO:0005524">
    <property type="term" value="F:ATP binding"/>
    <property type="evidence" value="ECO:0007669"/>
    <property type="project" value="UniProtKB-KW"/>
</dbReference>
<dbReference type="InterPro" id="IPR008207">
    <property type="entry name" value="Sig_transdc_His_kin_Hpt_dom"/>
</dbReference>
<comment type="function">
    <text evidence="11">Involved in the transmission of sensory signals from the chemoreceptors to the flagellar motors. CheA is autophosphorylated; it can transfer its phosphate group to either CheB or CheY.</text>
</comment>
<reference evidence="16" key="1">
    <citation type="journal article" date="2019" name="PLoS Negl. Trop. Dis.">
        <title>Revisiting the worldwide diversity of Leptospira species in the environment.</title>
        <authorList>
            <person name="Vincent A.T."/>
            <person name="Schiettekatte O."/>
            <person name="Bourhy P."/>
            <person name="Veyrier F.J."/>
            <person name="Picardeau M."/>
        </authorList>
    </citation>
    <scope>NUCLEOTIDE SEQUENCE [LARGE SCALE GENOMIC DNA]</scope>
    <source>
        <strain evidence="16">201702476</strain>
    </source>
</reference>
<comment type="caution">
    <text evidence="16">The sequence shown here is derived from an EMBL/GenBank/DDBJ whole genome shotgun (WGS) entry which is preliminary data.</text>
</comment>
<dbReference type="CDD" id="cd00088">
    <property type="entry name" value="HPT"/>
    <property type="match status" value="1"/>
</dbReference>
<gene>
    <name evidence="16" type="ORF">EHQ58_13635</name>
</gene>
<dbReference type="SUPFAM" id="SSF55874">
    <property type="entry name" value="ATPase domain of HSP90 chaperone/DNA topoisomerase II/histidine kinase"/>
    <property type="match status" value="1"/>
</dbReference>
<evidence type="ECO:0000256" key="7">
    <source>
        <dbReference type="ARBA" id="ARBA00022741"/>
    </source>
</evidence>
<evidence type="ECO:0000259" key="13">
    <source>
        <dbReference type="PROSITE" id="PS50109"/>
    </source>
</evidence>
<protein>
    <recommendedName>
        <fullName evidence="3">Chemotaxis protein CheA</fullName>
        <ecNumber evidence="2">2.7.13.3</ecNumber>
    </recommendedName>
</protein>
<dbReference type="PROSITE" id="PS50894">
    <property type="entry name" value="HPT"/>
    <property type="match status" value="1"/>
</dbReference>
<dbReference type="PROSITE" id="PS50851">
    <property type="entry name" value="CHEW"/>
    <property type="match status" value="1"/>
</dbReference>
<dbReference type="Gene3D" id="1.10.287.560">
    <property type="entry name" value="Histidine kinase CheA-like, homodimeric domain"/>
    <property type="match status" value="1"/>
</dbReference>
<dbReference type="EMBL" id="RQGD01000035">
    <property type="protein sequence ID" value="TGL57332.1"/>
    <property type="molecule type" value="Genomic_DNA"/>
</dbReference>
<dbReference type="InterPro" id="IPR004105">
    <property type="entry name" value="CheA-like_dim"/>
</dbReference>
<keyword evidence="6" id="KW-0808">Transferase</keyword>
<dbReference type="InterPro" id="IPR037006">
    <property type="entry name" value="CheA-like_homodim_sf"/>
</dbReference>
<keyword evidence="10" id="KW-0902">Two-component regulatory system</keyword>
<proteinExistence type="predicted"/>
<dbReference type="InterPro" id="IPR004358">
    <property type="entry name" value="Sig_transdc_His_kin-like_C"/>
</dbReference>
<dbReference type="SMART" id="SM00260">
    <property type="entry name" value="CheW"/>
    <property type="match status" value="1"/>
</dbReference>
<evidence type="ECO:0000256" key="9">
    <source>
        <dbReference type="ARBA" id="ARBA00022840"/>
    </source>
</evidence>
<evidence type="ECO:0000256" key="2">
    <source>
        <dbReference type="ARBA" id="ARBA00012438"/>
    </source>
</evidence>
<dbReference type="InterPro" id="IPR036061">
    <property type="entry name" value="CheW-like_dom_sf"/>
</dbReference>
<dbReference type="PROSITE" id="PS50109">
    <property type="entry name" value="HIS_KIN"/>
    <property type="match status" value="1"/>
</dbReference>
<evidence type="ECO:0000259" key="14">
    <source>
        <dbReference type="PROSITE" id="PS50851"/>
    </source>
</evidence>
<dbReference type="PANTHER" id="PTHR43395">
    <property type="entry name" value="SENSOR HISTIDINE KINASE CHEA"/>
    <property type="match status" value="1"/>
</dbReference>
<evidence type="ECO:0000256" key="11">
    <source>
        <dbReference type="ARBA" id="ARBA00035100"/>
    </source>
</evidence>
<dbReference type="Proteomes" id="UP000297693">
    <property type="component" value="Unassembled WGS sequence"/>
</dbReference>
<keyword evidence="7" id="KW-0547">Nucleotide-binding</keyword>
<sequence>MDLSEVIDAYVIESTELLGEMENILLEMEKKAPSEDDLNALFRAVHTIKGTSGMFGFDQTVKFTHKVENLLDDVRSGKVKFTKTLTDLLLKAKDHIDYLVVAEPKQNVTEARILIGKEILEGIQPFLSESTQETIPILTKEVKAATEPTLGEAGFPNYLISFRPKKNVFQSGLDPFSFINYLKKLGKIISLKTITSEFPKIEEFQPEDNYLGFEIHFQSSSDLEAVRKVFDFIEGDSFLHILPPGAEVPDLVYLAGQLPEEEIYLGNLWKYLGILNEQTLVEYLKILAGELESEKSDTSNEIVNSAKSQIVPEPSLVQGKSETKGATLKVDSKRVDVLINRVGELVVASANLNQSVSGKNDSALQESALLVSRLLNEVREISLKLRMVPIGDVLQKYQRIVRDLGNDLSKQINLHIDGKETELDRNIVDKLGDPLVHIIRNACDHGLETAEERTKKGKTKAGNLWINAYHDTGSVVIEIKDDGRGIQSDIVWKKAVERGIVSGPKPESPEEIYKLLFHAGFSTAHSVTNVSGRGVGLDVVQKSIESLRGTVQIQSEPDKGSTFQIRLPLTLAIIEGFLVGVGSSYYILPMEMVLECLEFDKKPTDNQNQYFPLRGSLVPYIRMRDIFLNEERKENVRENIVIVRTGDKKAGIVVERLYGEFQTVIKPMGSVFQNVKGVSGSSILADGKVALIIDLPSLFERTVNIEKNKTLIK</sequence>
<evidence type="ECO:0000256" key="6">
    <source>
        <dbReference type="ARBA" id="ARBA00022679"/>
    </source>
</evidence>
<evidence type="ECO:0000256" key="1">
    <source>
        <dbReference type="ARBA" id="ARBA00000085"/>
    </source>
</evidence>
<comment type="catalytic activity">
    <reaction evidence="1">
        <text>ATP + protein L-histidine = ADP + protein N-phospho-L-histidine.</text>
        <dbReference type="EC" id="2.7.13.3"/>
    </reaction>
</comment>
<dbReference type="PANTHER" id="PTHR43395:SF10">
    <property type="entry name" value="CHEMOTAXIS PROTEIN CHEA"/>
    <property type="match status" value="1"/>
</dbReference>
<keyword evidence="17" id="KW-1185">Reference proteome</keyword>
<dbReference type="GO" id="GO:0005737">
    <property type="term" value="C:cytoplasm"/>
    <property type="evidence" value="ECO:0007669"/>
    <property type="project" value="InterPro"/>
</dbReference>
<dbReference type="SMART" id="SM00073">
    <property type="entry name" value="HPT"/>
    <property type="match status" value="1"/>
</dbReference>
<accession>A0A4R9JXU8</accession>
<dbReference type="PRINTS" id="PR00344">
    <property type="entry name" value="BCTRLSENSOR"/>
</dbReference>
<dbReference type="InterPro" id="IPR051315">
    <property type="entry name" value="Bact_Chemotaxis_CheA"/>
</dbReference>
<feature type="domain" description="Histidine kinase" evidence="13">
    <location>
        <begin position="371"/>
        <end position="571"/>
    </location>
</feature>
<dbReference type="InterPro" id="IPR003594">
    <property type="entry name" value="HATPase_dom"/>
</dbReference>
<dbReference type="Pfam" id="PF02518">
    <property type="entry name" value="HATPase_c"/>
    <property type="match status" value="1"/>
</dbReference>
<name>A0A4R9JXU8_9LEPT</name>
<evidence type="ECO:0000256" key="4">
    <source>
        <dbReference type="ARBA" id="ARBA00022500"/>
    </source>
</evidence>
<dbReference type="SMART" id="SM00387">
    <property type="entry name" value="HATPase_c"/>
    <property type="match status" value="1"/>
</dbReference>
<dbReference type="GO" id="GO:0006935">
    <property type="term" value="P:chemotaxis"/>
    <property type="evidence" value="ECO:0007669"/>
    <property type="project" value="UniProtKB-KW"/>
</dbReference>
<dbReference type="OrthoDB" id="9803176at2"/>
<dbReference type="SUPFAM" id="SSF47226">
    <property type="entry name" value="Histidine-containing phosphotransfer domain, HPT domain"/>
    <property type="match status" value="1"/>
</dbReference>
<dbReference type="GO" id="GO:0000155">
    <property type="term" value="F:phosphorelay sensor kinase activity"/>
    <property type="evidence" value="ECO:0007669"/>
    <property type="project" value="InterPro"/>
</dbReference>
<dbReference type="Pfam" id="PF01627">
    <property type="entry name" value="Hpt"/>
    <property type="match status" value="1"/>
</dbReference>
<dbReference type="InterPro" id="IPR036890">
    <property type="entry name" value="HATPase_C_sf"/>
</dbReference>
<dbReference type="RefSeq" id="WP_135624453.1">
    <property type="nucleotide sequence ID" value="NZ_RQGD01000035.1"/>
</dbReference>
<evidence type="ECO:0000256" key="12">
    <source>
        <dbReference type="PROSITE-ProRule" id="PRU00110"/>
    </source>
</evidence>
<feature type="domain" description="CheW-like" evidence="14">
    <location>
        <begin position="573"/>
        <end position="704"/>
    </location>
</feature>
<dbReference type="Pfam" id="PF02895">
    <property type="entry name" value="H-kinase_dim"/>
    <property type="match status" value="1"/>
</dbReference>
<evidence type="ECO:0000256" key="5">
    <source>
        <dbReference type="ARBA" id="ARBA00022553"/>
    </source>
</evidence>
<dbReference type="InterPro" id="IPR002545">
    <property type="entry name" value="CheW-lke_dom"/>
</dbReference>
<evidence type="ECO:0000313" key="16">
    <source>
        <dbReference type="EMBL" id="TGL57332.1"/>
    </source>
</evidence>
<dbReference type="Gene3D" id="2.30.30.40">
    <property type="entry name" value="SH3 Domains"/>
    <property type="match status" value="1"/>
</dbReference>
<dbReference type="SMART" id="SM01231">
    <property type="entry name" value="H-kinase_dim"/>
    <property type="match status" value="1"/>
</dbReference>
<dbReference type="InterPro" id="IPR036641">
    <property type="entry name" value="HPT_dom_sf"/>
</dbReference>
<dbReference type="FunFam" id="3.30.565.10:FF:000016">
    <property type="entry name" value="Chemotaxis protein CheA, putative"/>
    <property type="match status" value="1"/>
</dbReference>
<dbReference type="EC" id="2.7.13.3" evidence="2"/>
<dbReference type="InterPro" id="IPR005467">
    <property type="entry name" value="His_kinase_dom"/>
</dbReference>
<dbReference type="Gene3D" id="1.20.120.160">
    <property type="entry name" value="HPT domain"/>
    <property type="match status" value="1"/>
</dbReference>
<keyword evidence="5 12" id="KW-0597">Phosphoprotein</keyword>
<dbReference type="AlphaFoldDB" id="A0A4R9JXU8"/>
<keyword evidence="8" id="KW-0418">Kinase</keyword>
<feature type="domain" description="HPt" evidence="15">
    <location>
        <begin position="1"/>
        <end position="103"/>
    </location>
</feature>
<evidence type="ECO:0000259" key="15">
    <source>
        <dbReference type="PROSITE" id="PS50894"/>
    </source>
</evidence>
<dbReference type="Pfam" id="PF01584">
    <property type="entry name" value="CheW"/>
    <property type="match status" value="1"/>
</dbReference>
<organism evidence="16 17">
    <name type="scientific">Leptospira ognonensis</name>
    <dbReference type="NCBI Taxonomy" id="2484945"/>
    <lineage>
        <taxon>Bacteria</taxon>
        <taxon>Pseudomonadati</taxon>
        <taxon>Spirochaetota</taxon>
        <taxon>Spirochaetia</taxon>
        <taxon>Leptospirales</taxon>
        <taxon>Leptospiraceae</taxon>
        <taxon>Leptospira</taxon>
    </lineage>
</organism>
<keyword evidence="9" id="KW-0067">ATP-binding</keyword>
<evidence type="ECO:0000256" key="10">
    <source>
        <dbReference type="ARBA" id="ARBA00023012"/>
    </source>
</evidence>
<evidence type="ECO:0000256" key="3">
    <source>
        <dbReference type="ARBA" id="ARBA00021495"/>
    </source>
</evidence>
<dbReference type="SUPFAM" id="SSF47384">
    <property type="entry name" value="Homodimeric domain of signal transducing histidine kinase"/>
    <property type="match status" value="1"/>
</dbReference>